<gene>
    <name evidence="1" type="ORF">O6P43_022674</name>
</gene>
<keyword evidence="2" id="KW-1185">Reference proteome</keyword>
<protein>
    <submittedName>
        <fullName evidence="1">Uncharacterized protein</fullName>
    </submittedName>
</protein>
<dbReference type="EMBL" id="JARAOO010000009">
    <property type="protein sequence ID" value="KAJ7956194.1"/>
    <property type="molecule type" value="Genomic_DNA"/>
</dbReference>
<proteinExistence type="predicted"/>
<dbReference type="AlphaFoldDB" id="A0AAD7LDM6"/>
<comment type="caution">
    <text evidence="1">The sequence shown here is derived from an EMBL/GenBank/DDBJ whole genome shotgun (WGS) entry which is preliminary data.</text>
</comment>
<dbReference type="Proteomes" id="UP001163823">
    <property type="component" value="Chromosome 9"/>
</dbReference>
<name>A0AAD7LDM6_QUISA</name>
<organism evidence="1 2">
    <name type="scientific">Quillaja saponaria</name>
    <name type="common">Soap bark tree</name>
    <dbReference type="NCBI Taxonomy" id="32244"/>
    <lineage>
        <taxon>Eukaryota</taxon>
        <taxon>Viridiplantae</taxon>
        <taxon>Streptophyta</taxon>
        <taxon>Embryophyta</taxon>
        <taxon>Tracheophyta</taxon>
        <taxon>Spermatophyta</taxon>
        <taxon>Magnoliopsida</taxon>
        <taxon>eudicotyledons</taxon>
        <taxon>Gunneridae</taxon>
        <taxon>Pentapetalae</taxon>
        <taxon>rosids</taxon>
        <taxon>fabids</taxon>
        <taxon>Fabales</taxon>
        <taxon>Quillajaceae</taxon>
        <taxon>Quillaja</taxon>
    </lineage>
</organism>
<evidence type="ECO:0000313" key="2">
    <source>
        <dbReference type="Proteomes" id="UP001163823"/>
    </source>
</evidence>
<sequence>MSQELNSGTSYARITMVGAAAESTNISSMTGNFVDVANYTGEPGSGRQQFLCQNVLKVKFQRKLQVEKYLFWYCCCREYFS</sequence>
<evidence type="ECO:0000313" key="1">
    <source>
        <dbReference type="EMBL" id="KAJ7956194.1"/>
    </source>
</evidence>
<reference evidence="1" key="1">
    <citation type="journal article" date="2023" name="Science">
        <title>Elucidation of the pathway for biosynthesis of saponin adjuvants from the soapbark tree.</title>
        <authorList>
            <person name="Reed J."/>
            <person name="Orme A."/>
            <person name="El-Demerdash A."/>
            <person name="Owen C."/>
            <person name="Martin L.B.B."/>
            <person name="Misra R.C."/>
            <person name="Kikuchi S."/>
            <person name="Rejzek M."/>
            <person name="Martin A.C."/>
            <person name="Harkess A."/>
            <person name="Leebens-Mack J."/>
            <person name="Louveau T."/>
            <person name="Stephenson M.J."/>
            <person name="Osbourn A."/>
        </authorList>
    </citation>
    <scope>NUCLEOTIDE SEQUENCE</scope>
    <source>
        <strain evidence="1">S10</strain>
    </source>
</reference>
<accession>A0AAD7LDM6</accession>
<dbReference type="KEGG" id="qsa:O6P43_022674"/>